<evidence type="ECO:0000259" key="5">
    <source>
        <dbReference type="Pfam" id="PF07732"/>
    </source>
</evidence>
<dbReference type="Pfam" id="PF07732">
    <property type="entry name" value="Cu-oxidase_3"/>
    <property type="match status" value="1"/>
</dbReference>
<evidence type="ECO:0000259" key="3">
    <source>
        <dbReference type="Pfam" id="PF00394"/>
    </source>
</evidence>
<dbReference type="Proteomes" id="UP000663760">
    <property type="component" value="Chromosome 10"/>
</dbReference>
<protein>
    <submittedName>
        <fullName evidence="6">Uncharacterized protein</fullName>
    </submittedName>
</protein>
<feature type="domain" description="Plastocyanin-like" evidence="4">
    <location>
        <begin position="378"/>
        <end position="518"/>
    </location>
</feature>
<gene>
    <name evidence="6" type="ORF">SI8410_10015000</name>
</gene>
<dbReference type="EMBL" id="LR746273">
    <property type="protein sequence ID" value="CAA7404322.1"/>
    <property type="molecule type" value="Genomic_DNA"/>
</dbReference>
<comment type="similarity">
    <text evidence="1">Belongs to the multicopper oxidase family.</text>
</comment>
<name>A0A7I8L3D9_SPIIN</name>
<dbReference type="PANTHER" id="PTHR11709:SF115">
    <property type="entry name" value="OS07G0119400 PROTEIN"/>
    <property type="match status" value="1"/>
</dbReference>
<feature type="chain" id="PRO_5029453153" evidence="2">
    <location>
        <begin position="25"/>
        <end position="539"/>
    </location>
</feature>
<evidence type="ECO:0000256" key="2">
    <source>
        <dbReference type="SAM" id="SignalP"/>
    </source>
</evidence>
<feature type="signal peptide" evidence="2">
    <location>
        <begin position="1"/>
        <end position="24"/>
    </location>
</feature>
<dbReference type="InterPro" id="IPR045087">
    <property type="entry name" value="Cu-oxidase_fam"/>
</dbReference>
<dbReference type="InterPro" id="IPR011706">
    <property type="entry name" value="Cu-oxidase_C"/>
</dbReference>
<dbReference type="Gene3D" id="2.60.40.420">
    <property type="entry name" value="Cupredoxins - blue copper proteins"/>
    <property type="match status" value="3"/>
</dbReference>
<dbReference type="InterPro" id="IPR011707">
    <property type="entry name" value="Cu-oxidase-like_N"/>
</dbReference>
<evidence type="ECO:0000259" key="4">
    <source>
        <dbReference type="Pfam" id="PF07731"/>
    </source>
</evidence>
<sequence length="539" mass="59516">MRRDVLLRLLFGALACLSLFLVNAEDPYRFFTWTVTYGTISPLGLPQQGILINGQFPGPQLDCVTNDNVVVNVINKLDEPFLLTWNGIKQRKNSWQDGVLGTNCPILPNSNFTFKWQAKDQIGSFFYFPSTAMHRAAGGFGGLNVNQRGPIPIPYPVPAGDFTLLVGDWYKAGHKAIRQSLDAGGALPLPDGILINGLPQGSVFTGDQGKTYKFRVSNVGLSTAFNFRIQGHKMKAVEVEGSHVIQEFYDSIDVHVGQSIAVLVTLDQPAGAYYIAASTRFTTSVLTATAVLRYSKSTAPVSGQIPPPPAFQLEGSILQARSFRWNLTANAARPNPQGSYRYGSITRTRSLVLANTASVVNGRQRYAVNGFTYVNPDTPLKLADYFNIPGVFSVDNIPAAPPATAAAPIFSTSVLRFNLRDFVEVVFQNNENDLQSWHIDGTDFWVVAYGSGQWDPSLRGRYNLVDATTRHTVQVFPNGWSAILMALENQGMWNVRSAMWARQYLGQQLYIRVWTPEKSTNNEYDIPANALLCGRARRS</sequence>
<keyword evidence="7" id="KW-1185">Reference proteome</keyword>
<dbReference type="AlphaFoldDB" id="A0A7I8L3D9"/>
<dbReference type="GO" id="GO:0016491">
    <property type="term" value="F:oxidoreductase activity"/>
    <property type="evidence" value="ECO:0007669"/>
    <property type="project" value="InterPro"/>
</dbReference>
<evidence type="ECO:0000256" key="1">
    <source>
        <dbReference type="ARBA" id="ARBA00010609"/>
    </source>
</evidence>
<accession>A0A7I8L3D9</accession>
<dbReference type="OrthoDB" id="2121828at2759"/>
<dbReference type="InterPro" id="IPR001117">
    <property type="entry name" value="Cu-oxidase_2nd"/>
</dbReference>
<dbReference type="PANTHER" id="PTHR11709">
    <property type="entry name" value="MULTI-COPPER OXIDASE"/>
    <property type="match status" value="1"/>
</dbReference>
<organism evidence="6 7">
    <name type="scientific">Spirodela intermedia</name>
    <name type="common">Intermediate duckweed</name>
    <dbReference type="NCBI Taxonomy" id="51605"/>
    <lineage>
        <taxon>Eukaryota</taxon>
        <taxon>Viridiplantae</taxon>
        <taxon>Streptophyta</taxon>
        <taxon>Embryophyta</taxon>
        <taxon>Tracheophyta</taxon>
        <taxon>Spermatophyta</taxon>
        <taxon>Magnoliopsida</taxon>
        <taxon>Liliopsida</taxon>
        <taxon>Araceae</taxon>
        <taxon>Lemnoideae</taxon>
        <taxon>Spirodela</taxon>
    </lineage>
</organism>
<dbReference type="GO" id="GO:0005507">
    <property type="term" value="F:copper ion binding"/>
    <property type="evidence" value="ECO:0007669"/>
    <property type="project" value="InterPro"/>
</dbReference>
<proteinExistence type="inferred from homology"/>
<dbReference type="SUPFAM" id="SSF49503">
    <property type="entry name" value="Cupredoxins"/>
    <property type="match status" value="3"/>
</dbReference>
<dbReference type="InterPro" id="IPR008972">
    <property type="entry name" value="Cupredoxin"/>
</dbReference>
<keyword evidence="2" id="KW-0732">Signal</keyword>
<evidence type="ECO:0000313" key="7">
    <source>
        <dbReference type="Proteomes" id="UP000663760"/>
    </source>
</evidence>
<dbReference type="Pfam" id="PF07731">
    <property type="entry name" value="Cu-oxidase_2"/>
    <property type="match status" value="1"/>
</dbReference>
<feature type="domain" description="Plastocyanin-like" evidence="3">
    <location>
        <begin position="161"/>
        <end position="296"/>
    </location>
</feature>
<feature type="domain" description="Plastocyanin-like" evidence="5">
    <location>
        <begin position="35"/>
        <end position="148"/>
    </location>
</feature>
<reference evidence="6" key="1">
    <citation type="submission" date="2020-02" db="EMBL/GenBank/DDBJ databases">
        <authorList>
            <person name="Scholz U."/>
            <person name="Mascher M."/>
            <person name="Fiebig A."/>
        </authorList>
    </citation>
    <scope>NUCLEOTIDE SEQUENCE</scope>
</reference>
<dbReference type="Pfam" id="PF00394">
    <property type="entry name" value="Cu-oxidase"/>
    <property type="match status" value="1"/>
</dbReference>
<evidence type="ECO:0000313" key="6">
    <source>
        <dbReference type="EMBL" id="CAA7404322.1"/>
    </source>
</evidence>